<dbReference type="PANTHER" id="PTHR30461">
    <property type="entry name" value="DNA-INVERTASE FROM LAMBDOID PROPHAGE"/>
    <property type="match status" value="1"/>
</dbReference>
<evidence type="ECO:0000256" key="3">
    <source>
        <dbReference type="SAM" id="Coils"/>
    </source>
</evidence>
<keyword evidence="3" id="KW-0175">Coiled coil</keyword>
<evidence type="ECO:0000256" key="4">
    <source>
        <dbReference type="SAM" id="MobiDB-lite"/>
    </source>
</evidence>
<evidence type="ECO:0000259" key="5">
    <source>
        <dbReference type="PROSITE" id="PS51737"/>
    </source>
</evidence>
<dbReference type="Pfam" id="PF07508">
    <property type="entry name" value="Recombinase"/>
    <property type="match status" value="1"/>
</dbReference>
<keyword evidence="7" id="KW-1185">Reference proteome</keyword>
<name>A0A517QWA6_9PLAN</name>
<evidence type="ECO:0000313" key="6">
    <source>
        <dbReference type="EMBL" id="QDT35952.1"/>
    </source>
</evidence>
<gene>
    <name evidence="6" type="ORF">Pan189_03070</name>
</gene>
<dbReference type="GO" id="GO:0003677">
    <property type="term" value="F:DNA binding"/>
    <property type="evidence" value="ECO:0007669"/>
    <property type="project" value="UniProtKB-KW"/>
</dbReference>
<feature type="region of interest" description="Disordered" evidence="4">
    <location>
        <begin position="101"/>
        <end position="124"/>
    </location>
</feature>
<dbReference type="PANTHER" id="PTHR30461:SF2">
    <property type="entry name" value="SERINE RECOMBINASE PINE-RELATED"/>
    <property type="match status" value="1"/>
</dbReference>
<evidence type="ECO:0000313" key="7">
    <source>
        <dbReference type="Proteomes" id="UP000317318"/>
    </source>
</evidence>
<dbReference type="InterPro" id="IPR011109">
    <property type="entry name" value="DNA_bind_recombinase_dom"/>
</dbReference>
<dbReference type="PROSITE" id="PS51737">
    <property type="entry name" value="RECOMBINASE_DNA_BIND"/>
    <property type="match status" value="1"/>
</dbReference>
<dbReference type="GO" id="GO:0000150">
    <property type="term" value="F:DNA strand exchange activity"/>
    <property type="evidence" value="ECO:0007669"/>
    <property type="project" value="InterPro"/>
</dbReference>
<dbReference type="AlphaFoldDB" id="A0A517QWA6"/>
<protein>
    <submittedName>
        <fullName evidence="6">Recombinase</fullName>
    </submittedName>
</protein>
<organism evidence="6 7">
    <name type="scientific">Stratiformator vulcanicus</name>
    <dbReference type="NCBI Taxonomy" id="2527980"/>
    <lineage>
        <taxon>Bacteria</taxon>
        <taxon>Pseudomonadati</taxon>
        <taxon>Planctomycetota</taxon>
        <taxon>Planctomycetia</taxon>
        <taxon>Planctomycetales</taxon>
        <taxon>Planctomycetaceae</taxon>
        <taxon>Stratiformator</taxon>
    </lineage>
</organism>
<evidence type="ECO:0000256" key="2">
    <source>
        <dbReference type="ARBA" id="ARBA00023172"/>
    </source>
</evidence>
<dbReference type="InterPro" id="IPR050639">
    <property type="entry name" value="SSR_resolvase"/>
</dbReference>
<sequence>MYQMAIVGKSAVQIAEWLNESGVKPGRYTQLQQWSSKTVGNLLRDRLLYGLRRFGKQKSRWLLNAGKYRIEKNPNPDEDYRPELAHITEEQFDKLQDALDRRKRGGQKTGKENPLYGKPRSRTKWPGQTASCSVCGERMHSDGRHLRCKDSAVQYGSKCWNHVKAKNEVVVNEVIPWLTSLIRENPEFLQEAISACWVEYQREIDGLGAEAKKISKQMASLERELKNLTQAIRLADTSGKSLPTLLDAVEVTQNQLSDLKTWKEENTLVVSQRRYASIGAVSAHFDNAFLELARTSLDFAEVLRDLMPTFEIFPVKALDSNQVRPMGEVVASIPCGPDLSDRQEFRKRFYLFQPSKPIQLLDSIKEMRMEHPDWSRCQIMKAVGERKSTVERSIFILKVMEKEGLSVPFRRLHCKPEKASRLYREETRAAEKRKRTS</sequence>
<dbReference type="InterPro" id="IPR038109">
    <property type="entry name" value="DNA_bind_recomb_sf"/>
</dbReference>
<feature type="coiled-coil region" evidence="3">
    <location>
        <begin position="204"/>
        <end position="238"/>
    </location>
</feature>
<dbReference type="Proteomes" id="UP000317318">
    <property type="component" value="Chromosome"/>
</dbReference>
<keyword evidence="2" id="KW-0233">DNA recombination</keyword>
<accession>A0A517QWA6</accession>
<dbReference type="EMBL" id="CP036268">
    <property type="protein sequence ID" value="QDT35952.1"/>
    <property type="molecule type" value="Genomic_DNA"/>
</dbReference>
<dbReference type="KEGG" id="svp:Pan189_03070"/>
<dbReference type="Gene3D" id="3.90.1750.20">
    <property type="entry name" value="Putative Large Serine Recombinase, Chain B, Domain 2"/>
    <property type="match status" value="1"/>
</dbReference>
<feature type="domain" description="Recombinase" evidence="5">
    <location>
        <begin position="1"/>
        <end position="105"/>
    </location>
</feature>
<keyword evidence="1" id="KW-0238">DNA-binding</keyword>
<reference evidence="6 7" key="1">
    <citation type="submission" date="2019-02" db="EMBL/GenBank/DDBJ databases">
        <title>Deep-cultivation of Planctomycetes and their phenomic and genomic characterization uncovers novel biology.</title>
        <authorList>
            <person name="Wiegand S."/>
            <person name="Jogler M."/>
            <person name="Boedeker C."/>
            <person name="Pinto D."/>
            <person name="Vollmers J."/>
            <person name="Rivas-Marin E."/>
            <person name="Kohn T."/>
            <person name="Peeters S.H."/>
            <person name="Heuer A."/>
            <person name="Rast P."/>
            <person name="Oberbeckmann S."/>
            <person name="Bunk B."/>
            <person name="Jeske O."/>
            <person name="Meyerdierks A."/>
            <person name="Storesund J.E."/>
            <person name="Kallscheuer N."/>
            <person name="Luecker S."/>
            <person name="Lage O.M."/>
            <person name="Pohl T."/>
            <person name="Merkel B.J."/>
            <person name="Hornburger P."/>
            <person name="Mueller R.-W."/>
            <person name="Bruemmer F."/>
            <person name="Labrenz M."/>
            <person name="Spormann A.M."/>
            <person name="Op den Camp H."/>
            <person name="Overmann J."/>
            <person name="Amann R."/>
            <person name="Jetten M.S.M."/>
            <person name="Mascher T."/>
            <person name="Medema M.H."/>
            <person name="Devos D.P."/>
            <person name="Kaster A.-K."/>
            <person name="Ovreas L."/>
            <person name="Rohde M."/>
            <person name="Galperin M.Y."/>
            <person name="Jogler C."/>
        </authorList>
    </citation>
    <scope>NUCLEOTIDE SEQUENCE [LARGE SCALE GENOMIC DNA]</scope>
    <source>
        <strain evidence="6 7">Pan189</strain>
    </source>
</reference>
<proteinExistence type="predicted"/>
<dbReference type="OrthoDB" id="210736at2"/>
<evidence type="ECO:0000256" key="1">
    <source>
        <dbReference type="ARBA" id="ARBA00023125"/>
    </source>
</evidence>